<keyword evidence="2" id="KW-0812">Transmembrane</keyword>
<evidence type="ECO:0000313" key="4">
    <source>
        <dbReference type="Proteomes" id="UP001602245"/>
    </source>
</evidence>
<proteinExistence type="predicted"/>
<accession>A0ABW6WFF4</accession>
<gene>
    <name evidence="3" type="ORF">ACFY35_19585</name>
</gene>
<keyword evidence="4" id="KW-1185">Reference proteome</keyword>
<dbReference type="Proteomes" id="UP001602245">
    <property type="component" value="Unassembled WGS sequence"/>
</dbReference>
<evidence type="ECO:0000256" key="1">
    <source>
        <dbReference type="SAM" id="MobiDB-lite"/>
    </source>
</evidence>
<protein>
    <submittedName>
        <fullName evidence="3">Uncharacterized protein</fullName>
    </submittedName>
</protein>
<dbReference type="RefSeq" id="WP_157296267.1">
    <property type="nucleotide sequence ID" value="NZ_JBIAZU010000003.1"/>
</dbReference>
<sequence length="273" mass="28488">MLYGTPPRREHRTSSGALALSGAAWSAGRRGAGAGQHRSRRRTVREPQQTAQLLVRGLAALILLGLVATTAFFVVAGEQHGGAAETGPDLIAAGMLASRTVDAAPLTVEEVFPDRGAVQPAAARPYRITMTHIDSDCGTATTGELGLLLTAHGCNQVVRAGLDAPYGDYQVTAGVFNLADAAGAEDVDGRLRQLVETADGSFATLPAGRGDPDDPPTSQVGWRTRGHYLLYCVITRPGGELVTADDPYAARITDDLVDSYLGTTVLGRRAAGV</sequence>
<keyword evidence="2" id="KW-1133">Transmembrane helix</keyword>
<name>A0ABW6WFF4_9ACTN</name>
<comment type="caution">
    <text evidence="3">The sequence shown here is derived from an EMBL/GenBank/DDBJ whole genome shotgun (WGS) entry which is preliminary data.</text>
</comment>
<evidence type="ECO:0000256" key="2">
    <source>
        <dbReference type="SAM" id="Phobius"/>
    </source>
</evidence>
<keyword evidence="2" id="KW-0472">Membrane</keyword>
<reference evidence="3 4" key="1">
    <citation type="submission" date="2024-10" db="EMBL/GenBank/DDBJ databases">
        <title>The Natural Products Discovery Center: Release of the First 8490 Sequenced Strains for Exploring Actinobacteria Biosynthetic Diversity.</title>
        <authorList>
            <person name="Kalkreuter E."/>
            <person name="Kautsar S.A."/>
            <person name="Yang D."/>
            <person name="Bader C.D."/>
            <person name="Teijaro C.N."/>
            <person name="Fluegel L."/>
            <person name="Davis C.M."/>
            <person name="Simpson J.R."/>
            <person name="Lauterbach L."/>
            <person name="Steele A.D."/>
            <person name="Gui C."/>
            <person name="Meng S."/>
            <person name="Li G."/>
            <person name="Viehrig K."/>
            <person name="Ye F."/>
            <person name="Su P."/>
            <person name="Kiefer A.F."/>
            <person name="Nichols A."/>
            <person name="Cepeda A.J."/>
            <person name="Yan W."/>
            <person name="Fan B."/>
            <person name="Jiang Y."/>
            <person name="Adhikari A."/>
            <person name="Zheng C.-J."/>
            <person name="Schuster L."/>
            <person name="Cowan T.M."/>
            <person name="Smanski M.J."/>
            <person name="Chevrette M.G."/>
            <person name="De Carvalho L.P.S."/>
            <person name="Shen B."/>
        </authorList>
    </citation>
    <scope>NUCLEOTIDE SEQUENCE [LARGE SCALE GENOMIC DNA]</scope>
    <source>
        <strain evidence="3 4">NPDC000087</strain>
    </source>
</reference>
<feature type="transmembrane region" description="Helical" evidence="2">
    <location>
        <begin position="53"/>
        <end position="76"/>
    </location>
</feature>
<feature type="region of interest" description="Disordered" evidence="1">
    <location>
        <begin position="22"/>
        <end position="45"/>
    </location>
</feature>
<evidence type="ECO:0000313" key="3">
    <source>
        <dbReference type="EMBL" id="MFF5291651.1"/>
    </source>
</evidence>
<dbReference type="EMBL" id="JBIAZU010000003">
    <property type="protein sequence ID" value="MFF5291651.1"/>
    <property type="molecule type" value="Genomic_DNA"/>
</dbReference>
<organism evidence="3 4">
    <name type="scientific">Paractinoplanes globisporus</name>
    <dbReference type="NCBI Taxonomy" id="113565"/>
    <lineage>
        <taxon>Bacteria</taxon>
        <taxon>Bacillati</taxon>
        <taxon>Actinomycetota</taxon>
        <taxon>Actinomycetes</taxon>
        <taxon>Micromonosporales</taxon>
        <taxon>Micromonosporaceae</taxon>
        <taxon>Paractinoplanes</taxon>
    </lineage>
</organism>